<organism evidence="1 2">
    <name type="scientific">Photobacterium piscicola</name>
    <dbReference type="NCBI Taxonomy" id="1378299"/>
    <lineage>
        <taxon>Bacteria</taxon>
        <taxon>Pseudomonadati</taxon>
        <taxon>Pseudomonadota</taxon>
        <taxon>Gammaproteobacteria</taxon>
        <taxon>Vibrionales</taxon>
        <taxon>Vibrionaceae</taxon>
        <taxon>Photobacterium</taxon>
    </lineage>
</organism>
<evidence type="ECO:0000313" key="2">
    <source>
        <dbReference type="Proteomes" id="UP000189966"/>
    </source>
</evidence>
<gene>
    <name evidence="1" type="ORF">CZ809_00913</name>
</gene>
<reference evidence="1 2" key="1">
    <citation type="submission" date="2017-02" db="EMBL/GenBank/DDBJ databases">
        <authorList>
            <person name="Peterson S.W."/>
        </authorList>
    </citation>
    <scope>NUCLEOTIDE SEQUENCE [LARGE SCALE GENOMIC DNA]</scope>
    <source>
        <strain evidence="2">type strain: NCCB 100098</strain>
    </source>
</reference>
<evidence type="ECO:0008006" key="3">
    <source>
        <dbReference type="Google" id="ProtNLM"/>
    </source>
</evidence>
<dbReference type="AlphaFoldDB" id="A0A1T5HXE8"/>
<protein>
    <recommendedName>
        <fullName evidence="3">Caudovirales tail fiber assembly protein</fullName>
    </recommendedName>
</protein>
<proteinExistence type="predicted"/>
<dbReference type="OrthoDB" id="5814322at2"/>
<dbReference type="RefSeq" id="WP_080156219.1">
    <property type="nucleotide sequence ID" value="NZ_FUZI01000001.1"/>
</dbReference>
<name>A0A1T5HXE8_9GAMM</name>
<accession>A0A1T5HXE8</accession>
<dbReference type="EMBL" id="FUZI01000001">
    <property type="protein sequence ID" value="SKC31435.1"/>
    <property type="molecule type" value="Genomic_DNA"/>
</dbReference>
<dbReference type="Proteomes" id="UP000189966">
    <property type="component" value="Unassembled WGS sequence"/>
</dbReference>
<evidence type="ECO:0000313" key="1">
    <source>
        <dbReference type="EMBL" id="SKC31435.1"/>
    </source>
</evidence>
<sequence>MKYWQYEPITKEVNISPLIAIFRGGIYHLPQHSITFEPLPQKTGCAVLLSNQGNKTEYVEDYRGVTVFSQSDGHAIEITELGPLPEIYTEQKPTTVFDEWINGQWVTNLEKQYQYDYNQVDDVRRALFTQYVDPLLAEASIKKTQDLKEESALYVQQALALRKKIQDENPWPSLPQEPAYGME</sequence>